<dbReference type="InterPro" id="IPR013783">
    <property type="entry name" value="Ig-like_fold"/>
</dbReference>
<dbReference type="FunFam" id="2.60.40.10:FF:003074">
    <property type="entry name" value="Immunoglobulin heavy variable 11-1"/>
    <property type="match status" value="1"/>
</dbReference>
<evidence type="ECO:0000256" key="3">
    <source>
        <dbReference type="SAM" id="Phobius"/>
    </source>
</evidence>
<reference evidence="5 6" key="1">
    <citation type="submission" date="2019-08" db="EMBL/GenBank/DDBJ databases">
        <title>A chromosome-level genome assembly, high-density linkage maps, and genome scans reveal the genomic architecture of hybrid incompatibilities underlying speciation via character displacement in darters (Percidae: Etheostominae).</title>
        <authorList>
            <person name="Moran R.L."/>
            <person name="Catchen J.M."/>
            <person name="Fuller R.C."/>
        </authorList>
    </citation>
    <scope>NUCLEOTIDE SEQUENCE [LARGE SCALE GENOMIC DNA]</scope>
    <source>
        <strain evidence="5">EspeVRDwgs_2016</strain>
        <tissue evidence="5">Muscle</tissue>
    </source>
</reference>
<keyword evidence="3" id="KW-1133">Transmembrane helix</keyword>
<dbReference type="SMART" id="SM00409">
    <property type="entry name" value="IG"/>
    <property type="match status" value="2"/>
</dbReference>
<evidence type="ECO:0000256" key="2">
    <source>
        <dbReference type="ARBA" id="ARBA00023319"/>
    </source>
</evidence>
<dbReference type="SMART" id="SM00407">
    <property type="entry name" value="IGc1"/>
    <property type="match status" value="1"/>
</dbReference>
<evidence type="ECO:0000256" key="1">
    <source>
        <dbReference type="ARBA" id="ARBA00023157"/>
    </source>
</evidence>
<dbReference type="AlphaFoldDB" id="A0A5J5CT58"/>
<dbReference type="InterPro" id="IPR007110">
    <property type="entry name" value="Ig-like_dom"/>
</dbReference>
<feature type="domain" description="Ig-like" evidence="4">
    <location>
        <begin position="266"/>
        <end position="354"/>
    </location>
</feature>
<organism evidence="5 6">
    <name type="scientific">Etheostoma spectabile</name>
    <name type="common">orangethroat darter</name>
    <dbReference type="NCBI Taxonomy" id="54343"/>
    <lineage>
        <taxon>Eukaryota</taxon>
        <taxon>Metazoa</taxon>
        <taxon>Chordata</taxon>
        <taxon>Craniata</taxon>
        <taxon>Vertebrata</taxon>
        <taxon>Euteleostomi</taxon>
        <taxon>Actinopterygii</taxon>
        <taxon>Neopterygii</taxon>
        <taxon>Teleostei</taxon>
        <taxon>Neoteleostei</taxon>
        <taxon>Acanthomorphata</taxon>
        <taxon>Eupercaria</taxon>
        <taxon>Perciformes</taxon>
        <taxon>Percoidei</taxon>
        <taxon>Percidae</taxon>
        <taxon>Etheostomatinae</taxon>
        <taxon>Etheostoma</taxon>
    </lineage>
</organism>
<gene>
    <name evidence="5" type="ORF">FQN60_003661</name>
</gene>
<dbReference type="InterPro" id="IPR003599">
    <property type="entry name" value="Ig_sub"/>
</dbReference>
<feature type="domain" description="Ig-like" evidence="4">
    <location>
        <begin position="157"/>
        <end position="259"/>
    </location>
</feature>
<dbReference type="Pfam" id="PF07654">
    <property type="entry name" value="C1-set"/>
    <property type="match status" value="2"/>
</dbReference>
<keyword evidence="3" id="KW-0472">Membrane</keyword>
<dbReference type="Proteomes" id="UP000327493">
    <property type="component" value="Chromosome 15"/>
</dbReference>
<evidence type="ECO:0000313" key="6">
    <source>
        <dbReference type="Proteomes" id="UP000327493"/>
    </source>
</evidence>
<dbReference type="InterPro" id="IPR013106">
    <property type="entry name" value="Ig_V-set"/>
</dbReference>
<dbReference type="PROSITE" id="PS00290">
    <property type="entry name" value="IG_MHC"/>
    <property type="match status" value="1"/>
</dbReference>
<dbReference type="InterPro" id="IPR050380">
    <property type="entry name" value="Immune_Resp_Modulators"/>
</dbReference>
<keyword evidence="1" id="KW-1015">Disulfide bond</keyword>
<dbReference type="CDD" id="cd21819">
    <property type="entry name" value="IgC1_CH1_IgM"/>
    <property type="match status" value="1"/>
</dbReference>
<dbReference type="Gene3D" id="2.60.40.10">
    <property type="entry name" value="Immunoglobulins"/>
    <property type="match status" value="5"/>
</dbReference>
<dbReference type="PANTHER" id="PTHR23411">
    <property type="entry name" value="TAPASIN"/>
    <property type="match status" value="1"/>
</dbReference>
<dbReference type="InterPro" id="IPR036179">
    <property type="entry name" value="Ig-like_dom_sf"/>
</dbReference>
<evidence type="ECO:0000259" key="4">
    <source>
        <dbReference type="PROSITE" id="PS50835"/>
    </source>
</evidence>
<feature type="domain" description="Ig-like" evidence="4">
    <location>
        <begin position="361"/>
        <end position="462"/>
    </location>
</feature>
<keyword evidence="3" id="KW-0812">Transmembrane</keyword>
<evidence type="ECO:0000313" key="5">
    <source>
        <dbReference type="EMBL" id="KAA8584967.1"/>
    </source>
</evidence>
<dbReference type="FunFam" id="2.60.40.10:FF:000283">
    <property type="entry name" value="Immunoglobulin kappa constant"/>
    <property type="match status" value="1"/>
</dbReference>
<proteinExistence type="predicted"/>
<keyword evidence="6" id="KW-1185">Reference proteome</keyword>
<sequence>MTLTRDEWMRFSEVRCSATKDGMPPVIQNLNRHKGDGNKPKVTVHVLQDQDINNEVTLVCLVSNPVKQDYYITWLERDETNHFNYAEGINFTPVKSQQGYSVASVYTTTKEKEEDREQWTHSLMMDYTTGLLLLTICWAGVCSQTLTESEPVVKRSGESHKLTCTYAGIADGDAAIAWIRQAEGKGLDWVAFISAPSGSNKAYSTSVQNRFTISRDNNVDQVYLQMNSLTTEDSAVYYLEMQHCDYFDYWGKGTEVTVTDTTTASPTLFPLVQCSSGSADQITVGCLAQDFYPKGLTFQWTDASGTNQTAVQYPPAEKNNKYTRVSLLTVSKSEWDSKSYTCSVTHPGGSRTVKLLKASPPRTVDSSSVKMQLNVSSVKDIVNNKQAALKCIITGQDQNVVNQIQISWQIDGSPVTKNIQTTQTAGSRVSTMIVTRDEWIRFKEVRCSATKDGMTPVDQELTLHKGEPKVTVHVLQEVDIKNEVTLVCLVSSPVQQDYYITWLEQDGTNPSNYVDGTNFPPVKSQQGYSVASVYTTTKDKWDNSYNFSCRTFSGGVEHPTIASASNAHSNSIEHFTPESNLSFALSCTDEAFEEEEYSSLWSTAFSFIILFISSLLYCMIISLVKMKRT</sequence>
<name>A0A5J5CT58_9PERO</name>
<keyword evidence="2" id="KW-0393">Immunoglobulin domain</keyword>
<feature type="domain" description="Ig-like" evidence="4">
    <location>
        <begin position="468"/>
        <end position="562"/>
    </location>
</feature>
<dbReference type="PROSITE" id="PS50835">
    <property type="entry name" value="IG_LIKE"/>
    <property type="match status" value="4"/>
</dbReference>
<dbReference type="InterPro" id="IPR003006">
    <property type="entry name" value="Ig/MHC_CS"/>
</dbReference>
<dbReference type="SMART" id="SM00406">
    <property type="entry name" value="IGv"/>
    <property type="match status" value="1"/>
</dbReference>
<dbReference type="Pfam" id="PF07686">
    <property type="entry name" value="V-set"/>
    <property type="match status" value="1"/>
</dbReference>
<dbReference type="EMBL" id="VOFY01000015">
    <property type="protein sequence ID" value="KAA8584967.1"/>
    <property type="molecule type" value="Genomic_DNA"/>
</dbReference>
<feature type="transmembrane region" description="Helical" evidence="3">
    <location>
        <begin position="600"/>
        <end position="624"/>
    </location>
</feature>
<comment type="caution">
    <text evidence="5">The sequence shown here is derived from an EMBL/GenBank/DDBJ whole genome shotgun (WGS) entry which is preliminary data.</text>
</comment>
<dbReference type="InterPro" id="IPR003597">
    <property type="entry name" value="Ig_C1-set"/>
</dbReference>
<accession>A0A5J5CT58</accession>
<protein>
    <recommendedName>
        <fullName evidence="4">Ig-like domain-containing protein</fullName>
    </recommendedName>
</protein>
<dbReference type="SUPFAM" id="SSF48726">
    <property type="entry name" value="Immunoglobulin"/>
    <property type="match status" value="5"/>
</dbReference>